<protein>
    <submittedName>
        <fullName evidence="2">Late expression factor 7</fullName>
    </submittedName>
</protein>
<feature type="compositionally biased region" description="Pro residues" evidence="1">
    <location>
        <begin position="18"/>
        <end position="27"/>
    </location>
</feature>
<evidence type="ECO:0000256" key="1">
    <source>
        <dbReference type="SAM" id="MobiDB-lite"/>
    </source>
</evidence>
<proteinExistence type="predicted"/>
<dbReference type="EMBL" id="JX193905">
    <property type="protein sequence ID" value="AFS51903.1"/>
    <property type="molecule type" value="Genomic_DNA"/>
</dbReference>
<feature type="region of interest" description="Disordered" evidence="1">
    <location>
        <begin position="1"/>
        <end position="27"/>
    </location>
</feature>
<name>V9LST8_9ABAC</name>
<organism evidence="2">
    <name type="scientific">Dendrolimus kikuchii nucleopolyhedrovirus</name>
    <dbReference type="NCBI Taxonomy" id="1219875"/>
    <lineage>
        <taxon>Viruses</taxon>
        <taxon>Viruses incertae sedis</taxon>
        <taxon>Naldaviricetes</taxon>
        <taxon>Lefavirales</taxon>
        <taxon>Baculoviridae</taxon>
        <taxon>Alphabaculovirus</taxon>
    </lineage>
</organism>
<evidence type="ECO:0000313" key="2">
    <source>
        <dbReference type="EMBL" id="AFS51903.1"/>
    </source>
</evidence>
<reference evidence="2" key="1">
    <citation type="submission" date="2012-06" db="EMBL/GenBank/DDBJ databases">
        <title>Genomic sequencing and analysis of the Dendrolimus kikuchii nucleopolyhedrovirus.</title>
        <authorList>
            <person name="Yang M.M."/>
        </authorList>
    </citation>
    <scope>NUCLEOTIDE SEQUENCE</scope>
    <source>
        <strain evidence="2">YN</strain>
    </source>
</reference>
<sequence>MSESQAFESRCETYGQTPSPPTAPPRQLPSEIVDKILSYLPAKRHVEIVGSGDSHAKRRLLKSGHVHRYLQLADFDYHPGADAALVAHCGVAAGHPMARYVAALCAYEDARAARSFFNACIPAQVKADALSNPGHRLDAVLSERWPWWRLARNVLNHERRMGRELRPLEIDIVHRGDDDDDDDDDGSRRPSRHHGKYIENVHAFIADEIIDLNVCDECKAPLDVVYVRFDRSTIPLLLFNNCRNVFRDLHTQ</sequence>
<accession>V9LST8</accession>
<gene>
    <name evidence="2" type="primary">lef-7</name>
</gene>